<dbReference type="Proteomes" id="UP001629246">
    <property type="component" value="Unassembled WGS sequence"/>
</dbReference>
<keyword evidence="3" id="KW-1185">Reference proteome</keyword>
<feature type="compositionally biased region" description="Polar residues" evidence="1">
    <location>
        <begin position="46"/>
        <end position="58"/>
    </location>
</feature>
<sequence length="108" mass="12010">MPQTAWSPKRERQFQHIKQGVLKRGGSEKLAEEIAARTVNKERAQQGESSEASKSSLNDIPASRRGGMRSHKGAGGRTYQQLYAEARSRSIKGRSGMSKAELEQALRR</sequence>
<accession>A0ABW9A5E6</accession>
<proteinExistence type="predicted"/>
<feature type="compositionally biased region" description="Basic and acidic residues" evidence="1">
    <location>
        <begin position="25"/>
        <end position="45"/>
    </location>
</feature>
<gene>
    <name evidence="2" type="ORF">PQR62_01275</name>
</gene>
<protein>
    <submittedName>
        <fullName evidence="2">Plasmid stabilization protein</fullName>
    </submittedName>
</protein>
<evidence type="ECO:0000313" key="2">
    <source>
        <dbReference type="EMBL" id="MFL9922877.1"/>
    </source>
</evidence>
<dbReference type="EMBL" id="JAQQFM010000001">
    <property type="protein sequence ID" value="MFL9922877.1"/>
    <property type="molecule type" value="Genomic_DNA"/>
</dbReference>
<evidence type="ECO:0000313" key="3">
    <source>
        <dbReference type="Proteomes" id="UP001629246"/>
    </source>
</evidence>
<feature type="region of interest" description="Disordered" evidence="1">
    <location>
        <begin position="1"/>
        <end position="108"/>
    </location>
</feature>
<name>A0ABW9A5E6_9BURK</name>
<evidence type="ECO:0000256" key="1">
    <source>
        <dbReference type="SAM" id="MobiDB-lite"/>
    </source>
</evidence>
<comment type="caution">
    <text evidence="2">The sequence shown here is derived from an EMBL/GenBank/DDBJ whole genome shotgun (WGS) entry which is preliminary data.</text>
</comment>
<reference evidence="2 3" key="1">
    <citation type="journal article" date="2024" name="Chem. Sci.">
        <title>Discovery of megapolipeptins by genome mining of a Burkholderiales bacteria collection.</title>
        <authorList>
            <person name="Paulo B.S."/>
            <person name="Recchia M.J.J."/>
            <person name="Lee S."/>
            <person name="Fergusson C.H."/>
            <person name="Romanowski S.B."/>
            <person name="Hernandez A."/>
            <person name="Krull N."/>
            <person name="Liu D.Y."/>
            <person name="Cavanagh H."/>
            <person name="Bos A."/>
            <person name="Gray C.A."/>
            <person name="Murphy B.T."/>
            <person name="Linington R.G."/>
            <person name="Eustaquio A.S."/>
        </authorList>
    </citation>
    <scope>NUCLEOTIDE SEQUENCE [LARGE SCALE GENOMIC DNA]</scope>
    <source>
        <strain evidence="2 3">RL21-008-BIB-A</strain>
    </source>
</reference>
<organism evidence="2 3">
    <name type="scientific">Herbaspirillum lusitanum</name>
    <dbReference type="NCBI Taxonomy" id="213312"/>
    <lineage>
        <taxon>Bacteria</taxon>
        <taxon>Pseudomonadati</taxon>
        <taxon>Pseudomonadota</taxon>
        <taxon>Betaproteobacteria</taxon>
        <taxon>Burkholderiales</taxon>
        <taxon>Oxalobacteraceae</taxon>
        <taxon>Herbaspirillum</taxon>
    </lineage>
</organism>
<dbReference type="RefSeq" id="WP_408153969.1">
    <property type="nucleotide sequence ID" value="NZ_JAQQFM010000001.1"/>
</dbReference>